<dbReference type="EMBL" id="KK198755">
    <property type="protein sequence ID" value="KCW79848.1"/>
    <property type="molecule type" value="Genomic_DNA"/>
</dbReference>
<feature type="compositionally biased region" description="Polar residues" evidence="1">
    <location>
        <begin position="208"/>
        <end position="217"/>
    </location>
</feature>
<feature type="compositionally biased region" description="Low complexity" evidence="1">
    <location>
        <begin position="394"/>
        <end position="414"/>
    </location>
</feature>
<protein>
    <submittedName>
        <fullName evidence="3">Uncharacterized protein</fullName>
    </submittedName>
</protein>
<gene>
    <name evidence="3" type="ORF">EUGRSUZ_C01191</name>
</gene>
<organism evidence="3">
    <name type="scientific">Eucalyptus grandis</name>
    <name type="common">Flooded gum</name>
    <dbReference type="NCBI Taxonomy" id="71139"/>
    <lineage>
        <taxon>Eukaryota</taxon>
        <taxon>Viridiplantae</taxon>
        <taxon>Streptophyta</taxon>
        <taxon>Embryophyta</taxon>
        <taxon>Tracheophyta</taxon>
        <taxon>Spermatophyta</taxon>
        <taxon>Magnoliopsida</taxon>
        <taxon>eudicotyledons</taxon>
        <taxon>Gunneridae</taxon>
        <taxon>Pentapetalae</taxon>
        <taxon>rosids</taxon>
        <taxon>malvids</taxon>
        <taxon>Myrtales</taxon>
        <taxon>Myrtaceae</taxon>
        <taxon>Myrtoideae</taxon>
        <taxon>Eucalypteae</taxon>
        <taxon>Eucalyptus</taxon>
    </lineage>
</organism>
<dbReference type="AlphaFoldDB" id="A0A059CN25"/>
<feature type="compositionally biased region" description="Low complexity" evidence="1">
    <location>
        <begin position="338"/>
        <end position="356"/>
    </location>
</feature>
<feature type="region of interest" description="Disordered" evidence="1">
    <location>
        <begin position="81"/>
        <end position="427"/>
    </location>
</feature>
<feature type="transmembrane region" description="Helical" evidence="2">
    <location>
        <begin position="12"/>
        <end position="37"/>
    </location>
</feature>
<keyword evidence="2" id="KW-0472">Membrane</keyword>
<evidence type="ECO:0000313" key="3">
    <source>
        <dbReference type="EMBL" id="KCW79848.1"/>
    </source>
</evidence>
<accession>A0A059CN25</accession>
<dbReference type="InParanoid" id="A0A059CN25"/>
<feature type="compositionally biased region" description="Basic residues" evidence="1">
    <location>
        <begin position="187"/>
        <end position="199"/>
    </location>
</feature>
<sequence>MGEVRASSDSLLLLLLLAASVSITLLVFPSVNLTFQISPSRAVEKSRDVLILAPVVLVITYGFLGIYHVCEDRWLSSYGSSDTQKSSLSNPKPLFKCHDSDHGIDNSPAALQVPQPLPPPSFPPLEEKRKKTRGGLGTEESSGAKTKKKNRGQEKIKISKSPPVAQPQDGGRRRHRDAVQGSGSKTVHSKSGSKSKKKNRGQERVKISKSTPVSQPQEEGRRRHRDAVQGSGSKTVHSKKTRKVDCNKEEQQFQSKQVSTDDYCHRKAAVPEQAATKERKAKGTRQTIAQKPALQVPQPDSFHPSKESKKNRGGLAIKECSSSLKTKKIRGRGKIENSKSPPVSQSVPSSSHQPLPAIDTPFAHKKGKTMADLAALLPPAPHKKKSHTPMTVTPNSEPSDDNPNSSGSSPSTSLQPPPSPPRKGLWLIGMSGGSVLVNCPLGQTSPDAEDYEDSIRERIENASGVSSEATSPAVHLCQDVEFANFISRVKAKRKLEEMNSRKRRRSNVKG</sequence>
<keyword evidence="2" id="KW-1133">Transmembrane helix</keyword>
<keyword evidence="2" id="KW-0812">Transmembrane</keyword>
<name>A0A059CN25_EUCGR</name>
<evidence type="ECO:0000256" key="1">
    <source>
        <dbReference type="SAM" id="MobiDB-lite"/>
    </source>
</evidence>
<proteinExistence type="predicted"/>
<evidence type="ECO:0000256" key="2">
    <source>
        <dbReference type="SAM" id="Phobius"/>
    </source>
</evidence>
<dbReference type="Gramene" id="KCW79848">
    <property type="protein sequence ID" value="KCW79848"/>
    <property type="gene ID" value="EUGRSUZ_C01191"/>
</dbReference>
<feature type="compositionally biased region" description="Polar residues" evidence="1">
    <location>
        <begin position="81"/>
        <end position="90"/>
    </location>
</feature>
<feature type="transmembrane region" description="Helical" evidence="2">
    <location>
        <begin position="49"/>
        <end position="69"/>
    </location>
</feature>
<reference evidence="3" key="1">
    <citation type="submission" date="2013-07" db="EMBL/GenBank/DDBJ databases">
        <title>The genome of Eucalyptus grandis.</title>
        <authorList>
            <person name="Schmutz J."/>
            <person name="Hayes R."/>
            <person name="Myburg A."/>
            <person name="Tuskan G."/>
            <person name="Grattapaglia D."/>
            <person name="Rokhsar D.S."/>
        </authorList>
    </citation>
    <scope>NUCLEOTIDE SEQUENCE</scope>
    <source>
        <tissue evidence="3">Leaf extractions</tissue>
    </source>
</reference>